<evidence type="ECO:0000313" key="4">
    <source>
        <dbReference type="Proteomes" id="UP000255469"/>
    </source>
</evidence>
<dbReference type="GO" id="GO:0008236">
    <property type="term" value="F:serine-type peptidase activity"/>
    <property type="evidence" value="ECO:0007669"/>
    <property type="project" value="InterPro"/>
</dbReference>
<gene>
    <name evidence="3" type="ORF">NCTC13067_00028</name>
</gene>
<dbReference type="RefSeq" id="WP_025067021.1">
    <property type="nucleotide sequence ID" value="NZ_CAUVPN010000008.1"/>
</dbReference>
<organism evidence="3 4">
    <name type="scientific">Prevotella denticola</name>
    <dbReference type="NCBI Taxonomy" id="28129"/>
    <lineage>
        <taxon>Bacteria</taxon>
        <taxon>Pseudomonadati</taxon>
        <taxon>Bacteroidota</taxon>
        <taxon>Bacteroidia</taxon>
        <taxon>Bacteroidales</taxon>
        <taxon>Prevotellaceae</taxon>
        <taxon>Prevotella</taxon>
    </lineage>
</organism>
<dbReference type="Proteomes" id="UP000255469">
    <property type="component" value="Unassembled WGS sequence"/>
</dbReference>
<dbReference type="InterPro" id="IPR005151">
    <property type="entry name" value="Tail-specific_protease"/>
</dbReference>
<dbReference type="EMBL" id="UGTM01000001">
    <property type="protein sequence ID" value="SUB86396.1"/>
    <property type="molecule type" value="Genomic_DNA"/>
</dbReference>
<dbReference type="GO" id="GO:0006508">
    <property type="term" value="P:proteolysis"/>
    <property type="evidence" value="ECO:0007669"/>
    <property type="project" value="InterPro"/>
</dbReference>
<dbReference type="AlphaFoldDB" id="A0A379E134"/>
<evidence type="ECO:0000259" key="2">
    <source>
        <dbReference type="Pfam" id="PF03572"/>
    </source>
</evidence>
<feature type="signal peptide" evidence="1">
    <location>
        <begin position="1"/>
        <end position="20"/>
    </location>
</feature>
<name>A0A379E134_9BACT</name>
<dbReference type="Pfam" id="PF03572">
    <property type="entry name" value="Peptidase_S41"/>
    <property type="match status" value="1"/>
</dbReference>
<evidence type="ECO:0000256" key="1">
    <source>
        <dbReference type="SAM" id="SignalP"/>
    </source>
</evidence>
<feature type="chain" id="PRO_5016896525" evidence="1">
    <location>
        <begin position="21"/>
        <end position="359"/>
    </location>
</feature>
<sequence>MNLKSFFVFLALYWILPSSATCPDSINHNLQDYQYLTQFTEANLATFPYINEMYGKEYRKHKKAIRKHLLKGQDIETATCDYVFWFFSQFDTHFIVDRHKFWQEYDRKVHTQYKEKMEYDPQPLACRVDSDTYLVRIPSCGGQNPTFAWVDSVAQVYKKTDCPYLILDIRGNTGGNDAIWEPFFEILADHKPTKSWKVLFRCSPANIDVLMKQGDITLAEKAKISKSQFIPLNEEENDEEITFLPSKFIKVAILVDNRTASSGETLVRFTKDYCNRGKIYGQDNTSGANLSGNVTPFRLPHSGITCYYPTCVDEDFALQIKNKELGIKPDVKIPIPLPTSLKDNVDTWVIWVARHLKTN</sequence>
<proteinExistence type="predicted"/>
<reference evidence="3 4" key="1">
    <citation type="submission" date="2018-06" db="EMBL/GenBank/DDBJ databases">
        <authorList>
            <consortium name="Pathogen Informatics"/>
            <person name="Doyle S."/>
        </authorList>
    </citation>
    <scope>NUCLEOTIDE SEQUENCE [LARGE SCALE GENOMIC DNA]</scope>
    <source>
        <strain evidence="3 4">NCTC13067</strain>
    </source>
</reference>
<accession>A0A379E134</accession>
<evidence type="ECO:0000313" key="3">
    <source>
        <dbReference type="EMBL" id="SUB86396.1"/>
    </source>
</evidence>
<keyword evidence="1" id="KW-0732">Signal</keyword>
<dbReference type="SUPFAM" id="SSF52096">
    <property type="entry name" value="ClpP/crotonase"/>
    <property type="match status" value="1"/>
</dbReference>
<dbReference type="Gene3D" id="3.90.226.10">
    <property type="entry name" value="2-enoyl-CoA Hydratase, Chain A, domain 1"/>
    <property type="match status" value="1"/>
</dbReference>
<dbReference type="InterPro" id="IPR029045">
    <property type="entry name" value="ClpP/crotonase-like_dom_sf"/>
</dbReference>
<feature type="domain" description="Tail specific protease" evidence="2">
    <location>
        <begin position="135"/>
        <end position="333"/>
    </location>
</feature>
<protein>
    <submittedName>
        <fullName evidence="3">Peptidase family S41</fullName>
    </submittedName>
</protein>